<comment type="subcellular location">
    <subcellularLocation>
        <location evidence="1">Periplasm</location>
    </subcellularLocation>
</comment>
<dbReference type="PROSITE" id="PS51257">
    <property type="entry name" value="PROKAR_LIPOPROTEIN"/>
    <property type="match status" value="1"/>
</dbReference>
<evidence type="ECO:0000313" key="7">
    <source>
        <dbReference type="Proteomes" id="UP000199228"/>
    </source>
</evidence>
<dbReference type="PANTHER" id="PTHR30024">
    <property type="entry name" value="ALIPHATIC SULFONATES-BINDING PROTEIN-RELATED"/>
    <property type="match status" value="1"/>
</dbReference>
<dbReference type="PANTHER" id="PTHR30024:SF47">
    <property type="entry name" value="TAURINE-BINDING PERIPLASMIC PROTEIN"/>
    <property type="match status" value="1"/>
</dbReference>
<evidence type="ECO:0000313" key="6">
    <source>
        <dbReference type="EMBL" id="SDB26951.1"/>
    </source>
</evidence>
<dbReference type="STRING" id="1732.SAMN02910417_02004"/>
<feature type="signal peptide" evidence="4">
    <location>
        <begin position="1"/>
        <end position="27"/>
    </location>
</feature>
<dbReference type="EMBL" id="FMXR01000014">
    <property type="protein sequence ID" value="SDB26951.1"/>
    <property type="molecule type" value="Genomic_DNA"/>
</dbReference>
<keyword evidence="7" id="KW-1185">Reference proteome</keyword>
<dbReference type="SUPFAM" id="SSF53850">
    <property type="entry name" value="Periplasmic binding protein-like II"/>
    <property type="match status" value="1"/>
</dbReference>
<dbReference type="SMART" id="SM00062">
    <property type="entry name" value="PBPb"/>
    <property type="match status" value="1"/>
</dbReference>
<evidence type="ECO:0000256" key="3">
    <source>
        <dbReference type="ARBA" id="ARBA00022729"/>
    </source>
</evidence>
<proteinExistence type="inferred from homology"/>
<organism evidence="6 7">
    <name type="scientific">Eubacterium oxidoreducens</name>
    <dbReference type="NCBI Taxonomy" id="1732"/>
    <lineage>
        <taxon>Bacteria</taxon>
        <taxon>Bacillati</taxon>
        <taxon>Bacillota</taxon>
        <taxon>Clostridia</taxon>
        <taxon>Eubacteriales</taxon>
        <taxon>Eubacteriaceae</taxon>
        <taxon>Eubacterium</taxon>
    </lineage>
</organism>
<name>A0A1G6C248_EUBOX</name>
<protein>
    <submittedName>
        <fullName evidence="6">NitT/TauT family transport system substrate-binding protein</fullName>
    </submittedName>
</protein>
<dbReference type="Proteomes" id="UP000199228">
    <property type="component" value="Unassembled WGS sequence"/>
</dbReference>
<evidence type="ECO:0000256" key="4">
    <source>
        <dbReference type="SAM" id="SignalP"/>
    </source>
</evidence>
<reference evidence="6 7" key="1">
    <citation type="submission" date="2016-10" db="EMBL/GenBank/DDBJ databases">
        <authorList>
            <person name="de Groot N.N."/>
        </authorList>
    </citation>
    <scope>NUCLEOTIDE SEQUENCE [LARGE SCALE GENOMIC DNA]</scope>
    <source>
        <strain evidence="6 7">DSM 3217</strain>
    </source>
</reference>
<keyword evidence="3 4" id="KW-0732">Signal</keyword>
<dbReference type="Pfam" id="PF09084">
    <property type="entry name" value="NMT1"/>
    <property type="match status" value="1"/>
</dbReference>
<evidence type="ECO:0000256" key="1">
    <source>
        <dbReference type="ARBA" id="ARBA00004418"/>
    </source>
</evidence>
<accession>A0A1G6C248</accession>
<dbReference type="OrthoDB" id="9802202at2"/>
<sequence length="348" mass="37738">MKKKIRIKRGVIALAITGIIALSGCSANTSATSDSEASSEDTEYKYGEVQIPALDGALCGAPIYIAYENGYFAEEGLDVKLISADAETRKIGLNDGTIPITNGDYMYFQSIEQDVDVTVVDGLHNGCIKILVPKGSDIDSAEDLIGAKIGVDEIGGTPYQVSSLWLENNGVKANGNDAQVTFLPYSDGNLQLEALYSGEIDAAAIWDPVGAKAIASGKAEALLDIGTDDIFADKYCCFIYASNKVLDENPEEIAALLRALHKASQYINDDPESSAKIISEGGYSEIDDIDMAVELLQSYQYPTLEEFESGERDVKEQVQFFAEQLYDIGYLSTPADELIDRLYTKVDY</sequence>
<dbReference type="AlphaFoldDB" id="A0A1G6C248"/>
<dbReference type="GO" id="GO:0042597">
    <property type="term" value="C:periplasmic space"/>
    <property type="evidence" value="ECO:0007669"/>
    <property type="project" value="UniProtKB-SubCell"/>
</dbReference>
<evidence type="ECO:0000256" key="2">
    <source>
        <dbReference type="ARBA" id="ARBA00010742"/>
    </source>
</evidence>
<comment type="similarity">
    <text evidence="2">Belongs to the bacterial solute-binding protein SsuA/TauA family.</text>
</comment>
<feature type="domain" description="Solute-binding protein family 3/N-terminal" evidence="5">
    <location>
        <begin position="59"/>
        <end position="270"/>
    </location>
</feature>
<dbReference type="RefSeq" id="WP_090174218.1">
    <property type="nucleotide sequence ID" value="NZ_FMXR01000014.1"/>
</dbReference>
<dbReference type="InterPro" id="IPR015168">
    <property type="entry name" value="SsuA/THI5"/>
</dbReference>
<dbReference type="InterPro" id="IPR001638">
    <property type="entry name" value="Solute-binding_3/MltF_N"/>
</dbReference>
<evidence type="ECO:0000259" key="5">
    <source>
        <dbReference type="SMART" id="SM00062"/>
    </source>
</evidence>
<gene>
    <name evidence="6" type="ORF">SAMN02910417_02004</name>
</gene>
<dbReference type="Gene3D" id="3.40.190.10">
    <property type="entry name" value="Periplasmic binding protein-like II"/>
    <property type="match status" value="2"/>
</dbReference>
<feature type="chain" id="PRO_5039012649" evidence="4">
    <location>
        <begin position="28"/>
        <end position="348"/>
    </location>
</feature>